<organism evidence="1 2">
    <name type="scientific">Labedaea rhizosphaerae</name>
    <dbReference type="NCBI Taxonomy" id="598644"/>
    <lineage>
        <taxon>Bacteria</taxon>
        <taxon>Bacillati</taxon>
        <taxon>Actinomycetota</taxon>
        <taxon>Actinomycetes</taxon>
        <taxon>Pseudonocardiales</taxon>
        <taxon>Pseudonocardiaceae</taxon>
        <taxon>Labedaea</taxon>
    </lineage>
</organism>
<proteinExistence type="predicted"/>
<evidence type="ECO:0000313" key="1">
    <source>
        <dbReference type="EMBL" id="TDP95219.1"/>
    </source>
</evidence>
<comment type="caution">
    <text evidence="1">The sequence shown here is derived from an EMBL/GenBank/DDBJ whole genome shotgun (WGS) entry which is preliminary data.</text>
</comment>
<sequence length="463" mass="50781">MPNATATISTAISSPISTATRNLILDYYDRLPAVIDRYVPDVAPDERVEAFNPGFALPELDDGVRDYFDVAGADLHELGEYGDTKLMLLDLMRNPGTNTTKTLPSLLIVARAVEYIRRTGHPVLIFSPTSANKGTALRDAVWRALDAGLVTREQLRIVTLAPKSCVDKLRSGPLSADEELRALNPVLVYDGPQPEDVKVLGKQFAQEHAAWFAGRHGSRMWFSLELRNYVIADATRAFLEQDVSPAHPARVQAHAVSSAFGLLGYSLGREVLEEQKLAKVDDRAGYLLVQHLGTPDMVLSLHHGSHDRSTLPAYARDDTTGLYTQQQSPHFPAVTFDPGEVLDPTFYTRAPVTSAEMNPLIERFGGAGVVVSLAECLQRYPLLRPWYENTSRPLPSDFRTMREWSLVMATTGVLNALDRGLIPGGGEVVVHGSGSYTTADYQPLERAAMTTVRTVDDIVAALT</sequence>
<keyword evidence="2" id="KW-1185">Reference proteome</keyword>
<dbReference type="Pfam" id="PF19465">
    <property type="entry name" value="DUF6002"/>
    <property type="match status" value="1"/>
</dbReference>
<protein>
    <submittedName>
        <fullName evidence="1">Uncharacterized protein</fullName>
    </submittedName>
</protein>
<gene>
    <name evidence="1" type="ORF">EV186_105451</name>
</gene>
<name>A0A4R6S5U9_LABRH</name>
<dbReference type="Proteomes" id="UP000295444">
    <property type="component" value="Unassembled WGS sequence"/>
</dbReference>
<reference evidence="1 2" key="1">
    <citation type="submission" date="2019-03" db="EMBL/GenBank/DDBJ databases">
        <title>Genomic Encyclopedia of Type Strains, Phase IV (KMG-IV): sequencing the most valuable type-strain genomes for metagenomic binning, comparative biology and taxonomic classification.</title>
        <authorList>
            <person name="Goeker M."/>
        </authorList>
    </citation>
    <scope>NUCLEOTIDE SEQUENCE [LARGE SCALE GENOMIC DNA]</scope>
    <source>
        <strain evidence="1 2">DSM 45361</strain>
    </source>
</reference>
<dbReference type="RefSeq" id="WP_133852582.1">
    <property type="nucleotide sequence ID" value="NZ_SNXZ01000005.1"/>
</dbReference>
<dbReference type="InterPro" id="IPR046044">
    <property type="entry name" value="DUF6002"/>
</dbReference>
<dbReference type="OrthoDB" id="4287124at2"/>
<dbReference type="AlphaFoldDB" id="A0A4R6S5U9"/>
<accession>A0A4R6S5U9</accession>
<dbReference type="EMBL" id="SNXZ01000005">
    <property type="protein sequence ID" value="TDP95219.1"/>
    <property type="molecule type" value="Genomic_DNA"/>
</dbReference>
<evidence type="ECO:0000313" key="2">
    <source>
        <dbReference type="Proteomes" id="UP000295444"/>
    </source>
</evidence>